<comment type="caution">
    <text evidence="1">The sequence shown here is derived from an EMBL/GenBank/DDBJ whole genome shotgun (WGS) entry which is preliminary data.</text>
</comment>
<name>A0A9C7L9L5_9BACI</name>
<organism evidence="1 2">
    <name type="scientific">Pseudoneobacillus rhizosphaerae</name>
    <dbReference type="NCBI Taxonomy" id="2880968"/>
    <lineage>
        <taxon>Bacteria</taxon>
        <taxon>Bacillati</taxon>
        <taxon>Bacillota</taxon>
        <taxon>Bacilli</taxon>
        <taxon>Bacillales</taxon>
        <taxon>Bacillaceae</taxon>
        <taxon>Pseudoneobacillus</taxon>
    </lineage>
</organism>
<sequence>MKNFLRLFWITFKNKAMLKLNVDFLKKQTKLG</sequence>
<dbReference type="Proteomes" id="UP000789845">
    <property type="component" value="Unassembled WGS sequence"/>
</dbReference>
<proteinExistence type="predicted"/>
<accession>A0A9C7L9L5</accession>
<evidence type="ECO:0000313" key="2">
    <source>
        <dbReference type="Proteomes" id="UP000789845"/>
    </source>
</evidence>
<protein>
    <submittedName>
        <fullName evidence="1">Uncharacterized protein</fullName>
    </submittedName>
</protein>
<reference evidence="1" key="1">
    <citation type="submission" date="2021-10" db="EMBL/GenBank/DDBJ databases">
        <authorList>
            <person name="Criscuolo A."/>
        </authorList>
    </citation>
    <scope>NUCLEOTIDE SEQUENCE</scope>
    <source>
        <strain evidence="1">CIP111885</strain>
    </source>
</reference>
<evidence type="ECO:0000313" key="1">
    <source>
        <dbReference type="EMBL" id="CAG9606963.1"/>
    </source>
</evidence>
<gene>
    <name evidence="1" type="ORF">NEOCIP111885_00651</name>
</gene>
<dbReference type="EMBL" id="CAKJTG010000003">
    <property type="protein sequence ID" value="CAG9606963.1"/>
    <property type="molecule type" value="Genomic_DNA"/>
</dbReference>
<dbReference type="AlphaFoldDB" id="A0A9C7L9L5"/>
<keyword evidence="2" id="KW-1185">Reference proteome</keyword>